<keyword evidence="3" id="KW-1185">Reference proteome</keyword>
<evidence type="ECO:0000313" key="3">
    <source>
        <dbReference type="Proteomes" id="UP001209878"/>
    </source>
</evidence>
<dbReference type="Proteomes" id="UP001209878">
    <property type="component" value="Unassembled WGS sequence"/>
</dbReference>
<reference evidence="2" key="1">
    <citation type="journal article" date="2023" name="Mol. Biol. Evol.">
        <title>Third-Generation Sequencing Reveals the Adaptive Role of the Epigenome in Three Deep-Sea Polychaetes.</title>
        <authorList>
            <person name="Perez M."/>
            <person name="Aroh O."/>
            <person name="Sun Y."/>
            <person name="Lan Y."/>
            <person name="Juniper S.K."/>
            <person name="Young C.R."/>
            <person name="Angers B."/>
            <person name="Qian P.Y."/>
        </authorList>
    </citation>
    <scope>NUCLEOTIDE SEQUENCE</scope>
    <source>
        <strain evidence="2">R07B-5</strain>
    </source>
</reference>
<comment type="caution">
    <text evidence="2">The sequence shown here is derived from an EMBL/GenBank/DDBJ whole genome shotgun (WGS) entry which is preliminary data.</text>
</comment>
<name>A0AAD9KQG5_RIDPI</name>
<sequence length="90" mass="10169">MSKSIKSCVMNNGVQSEFFESHVGIKQGENLSPLLFALFLCGMETFFSAQTWNTLKCIDKLYNDCNDDINGMLNMFVLLYADDIVIKAEN</sequence>
<evidence type="ECO:0000313" key="2">
    <source>
        <dbReference type="EMBL" id="KAK2175490.1"/>
    </source>
</evidence>
<accession>A0AAD9KQG5</accession>
<gene>
    <name evidence="2" type="ORF">NP493_728g01080</name>
</gene>
<organism evidence="2 3">
    <name type="scientific">Ridgeia piscesae</name>
    <name type="common">Tubeworm</name>
    <dbReference type="NCBI Taxonomy" id="27915"/>
    <lineage>
        <taxon>Eukaryota</taxon>
        <taxon>Metazoa</taxon>
        <taxon>Spiralia</taxon>
        <taxon>Lophotrochozoa</taxon>
        <taxon>Annelida</taxon>
        <taxon>Polychaeta</taxon>
        <taxon>Sedentaria</taxon>
        <taxon>Canalipalpata</taxon>
        <taxon>Sabellida</taxon>
        <taxon>Siboglinidae</taxon>
        <taxon>Ridgeia</taxon>
    </lineage>
</organism>
<dbReference type="InterPro" id="IPR000477">
    <property type="entry name" value="RT_dom"/>
</dbReference>
<dbReference type="EMBL" id="JAODUO010000727">
    <property type="protein sequence ID" value="KAK2175490.1"/>
    <property type="molecule type" value="Genomic_DNA"/>
</dbReference>
<evidence type="ECO:0000259" key="1">
    <source>
        <dbReference type="PROSITE" id="PS50878"/>
    </source>
</evidence>
<proteinExistence type="predicted"/>
<dbReference type="AlphaFoldDB" id="A0AAD9KQG5"/>
<protein>
    <recommendedName>
        <fullName evidence="1">Reverse transcriptase domain-containing protein</fullName>
    </recommendedName>
</protein>
<feature type="domain" description="Reverse transcriptase" evidence="1">
    <location>
        <begin position="1"/>
        <end position="90"/>
    </location>
</feature>
<dbReference type="PROSITE" id="PS50878">
    <property type="entry name" value="RT_POL"/>
    <property type="match status" value="1"/>
</dbReference>